<dbReference type="Gene3D" id="3.30.450.70">
    <property type="match status" value="1"/>
</dbReference>
<evidence type="ECO:0000313" key="8">
    <source>
        <dbReference type="EMBL" id="KXS09409.1"/>
    </source>
</evidence>
<dbReference type="CDD" id="cd14855">
    <property type="entry name" value="TRAPPC1_MUM2"/>
    <property type="match status" value="1"/>
</dbReference>
<feature type="region of interest" description="Disordered" evidence="7">
    <location>
        <begin position="28"/>
        <end position="85"/>
    </location>
</feature>
<dbReference type="EMBL" id="KQ965865">
    <property type="protein sequence ID" value="KXS09409.1"/>
    <property type="molecule type" value="Genomic_DNA"/>
</dbReference>
<comment type="subcellular location">
    <subcellularLocation>
        <location evidence="6">Endoplasmic reticulum</location>
    </subcellularLocation>
    <subcellularLocation>
        <location evidence="6">Golgi apparatus</location>
        <location evidence="6">cis-Golgi network</location>
    </subcellularLocation>
</comment>
<feature type="compositionally biased region" description="Gly residues" evidence="7">
    <location>
        <begin position="71"/>
        <end position="85"/>
    </location>
</feature>
<dbReference type="SMART" id="SM01399">
    <property type="entry name" value="Sybindin"/>
    <property type="match status" value="1"/>
</dbReference>
<comment type="subunit">
    <text evidence="6">Part of the multisubunit transport protein particle (TRAPP) complex.</text>
</comment>
<dbReference type="SUPFAM" id="SSF64356">
    <property type="entry name" value="SNARE-like"/>
    <property type="match status" value="1"/>
</dbReference>
<dbReference type="OMA" id="GKLMYGM"/>
<keyword evidence="2 6" id="KW-0256">Endoplasmic reticulum</keyword>
<dbReference type="PANTHER" id="PTHR23249:SF16">
    <property type="entry name" value="TRAFFICKING PROTEIN PARTICLE COMPLEX SUBUNIT 1"/>
    <property type="match status" value="1"/>
</dbReference>
<dbReference type="AlphaFoldDB" id="A0A138ZY38"/>
<evidence type="ECO:0000256" key="7">
    <source>
        <dbReference type="SAM" id="MobiDB-lite"/>
    </source>
</evidence>
<reference evidence="8 9" key="1">
    <citation type="journal article" date="2015" name="Genome Biol. Evol.">
        <title>Phylogenomic analyses indicate that early fungi evolved digesting cell walls of algal ancestors of land plants.</title>
        <authorList>
            <person name="Chang Y."/>
            <person name="Wang S."/>
            <person name="Sekimoto S."/>
            <person name="Aerts A.L."/>
            <person name="Choi C."/>
            <person name="Clum A."/>
            <person name="LaButti K.M."/>
            <person name="Lindquist E.A."/>
            <person name="Yee Ngan C."/>
            <person name="Ohm R.A."/>
            <person name="Salamov A.A."/>
            <person name="Grigoriev I.V."/>
            <person name="Spatafora J.W."/>
            <person name="Berbee M.L."/>
        </authorList>
    </citation>
    <scope>NUCLEOTIDE SEQUENCE [LARGE SCALE GENOMIC DNA]</scope>
    <source>
        <strain evidence="8 9">JEL478</strain>
    </source>
</reference>
<dbReference type="InterPro" id="IPR011012">
    <property type="entry name" value="Longin-like_dom_sf"/>
</dbReference>
<accession>A0A138ZY38</accession>
<evidence type="ECO:0000256" key="5">
    <source>
        <dbReference type="ARBA" id="ARBA00038167"/>
    </source>
</evidence>
<organism evidence="8 9">
    <name type="scientific">Gonapodya prolifera (strain JEL478)</name>
    <name type="common">Monoblepharis prolifera</name>
    <dbReference type="NCBI Taxonomy" id="1344416"/>
    <lineage>
        <taxon>Eukaryota</taxon>
        <taxon>Fungi</taxon>
        <taxon>Fungi incertae sedis</taxon>
        <taxon>Chytridiomycota</taxon>
        <taxon>Chytridiomycota incertae sedis</taxon>
        <taxon>Monoblepharidomycetes</taxon>
        <taxon>Monoblepharidales</taxon>
        <taxon>Gonapodyaceae</taxon>
        <taxon>Gonapodya</taxon>
    </lineage>
</organism>
<evidence type="ECO:0000256" key="1">
    <source>
        <dbReference type="ARBA" id="ARBA00022448"/>
    </source>
</evidence>
<dbReference type="GO" id="GO:0005783">
    <property type="term" value="C:endoplasmic reticulum"/>
    <property type="evidence" value="ECO:0007669"/>
    <property type="project" value="UniProtKB-SubCell"/>
</dbReference>
<keyword evidence="4 6" id="KW-0333">Golgi apparatus</keyword>
<evidence type="ECO:0000256" key="3">
    <source>
        <dbReference type="ARBA" id="ARBA00022892"/>
    </source>
</evidence>
<evidence type="ECO:0000256" key="2">
    <source>
        <dbReference type="ARBA" id="ARBA00022824"/>
    </source>
</evidence>
<evidence type="ECO:0000256" key="6">
    <source>
        <dbReference type="RuleBase" id="RU366065"/>
    </source>
</evidence>
<dbReference type="GO" id="GO:0006888">
    <property type="term" value="P:endoplasmic reticulum to Golgi vesicle-mediated transport"/>
    <property type="evidence" value="ECO:0007669"/>
    <property type="project" value="UniProtKB-UniRule"/>
</dbReference>
<evidence type="ECO:0000313" key="9">
    <source>
        <dbReference type="Proteomes" id="UP000070544"/>
    </source>
</evidence>
<dbReference type="PANTHER" id="PTHR23249">
    <property type="entry name" value="TRAFFICKING PROTEIN PARTICLE COMPLEX SUBUNIT"/>
    <property type="match status" value="1"/>
</dbReference>
<keyword evidence="9" id="KW-1185">Reference proteome</keyword>
<comment type="similarity">
    <text evidence="5">Belongs to the TRAPP small subunits family. BET5 subfamily.</text>
</comment>
<dbReference type="InterPro" id="IPR007233">
    <property type="entry name" value="TRAPPC"/>
</dbReference>
<dbReference type="STRING" id="1344416.A0A138ZY38"/>
<dbReference type="GO" id="GO:0030008">
    <property type="term" value="C:TRAPP complex"/>
    <property type="evidence" value="ECO:0007669"/>
    <property type="project" value="UniProtKB-UniRule"/>
</dbReference>
<dbReference type="OrthoDB" id="3364529at2759"/>
<dbReference type="Pfam" id="PF04099">
    <property type="entry name" value="Sybindin"/>
    <property type="match status" value="1"/>
</dbReference>
<protein>
    <recommendedName>
        <fullName evidence="6">Trafficking protein particle complex subunit</fullName>
    </recommendedName>
</protein>
<feature type="compositionally biased region" description="Low complexity" evidence="7">
    <location>
        <begin position="28"/>
        <end position="54"/>
    </location>
</feature>
<keyword evidence="1 6" id="KW-0813">Transport</keyword>
<sequence>MIYSIYIFDRHCVCIYHAQWHRHAHGPSAIPQAATSSAPSTPPLSASSSSASRLQPPPQQPSSHRNSDVGAGPGSEPIGGGGAQANGGLAWEEEAKLVYGVIFSLKNICNKLRGSEGGFICYRTSTYKLHHHATPTGIHLVLLSDPSCAPLQSALKDIHAQCYVEHVARNPLARREGEIKNEGFKMAVNRIVRGLAAFESPA</sequence>
<keyword evidence="3 6" id="KW-0931">ER-Golgi transport</keyword>
<proteinExistence type="inferred from homology"/>
<dbReference type="GO" id="GO:0005794">
    <property type="term" value="C:Golgi apparatus"/>
    <property type="evidence" value="ECO:0007669"/>
    <property type="project" value="UniProtKB-SubCell"/>
</dbReference>
<dbReference type="Proteomes" id="UP000070544">
    <property type="component" value="Unassembled WGS sequence"/>
</dbReference>
<gene>
    <name evidence="8" type="ORF">M427DRAFT_129089</name>
</gene>
<evidence type="ECO:0000256" key="4">
    <source>
        <dbReference type="ARBA" id="ARBA00023034"/>
    </source>
</evidence>
<name>A0A138ZY38_GONPJ</name>